<proteinExistence type="predicted"/>
<feature type="transmembrane region" description="Helical" evidence="1">
    <location>
        <begin position="74"/>
        <end position="100"/>
    </location>
</feature>
<evidence type="ECO:0000313" key="2">
    <source>
        <dbReference type="EMBL" id="AVB76111.1"/>
    </source>
</evidence>
<protein>
    <submittedName>
        <fullName evidence="2">Uncharacterized protein</fullName>
    </submittedName>
</protein>
<feature type="transmembrane region" description="Helical" evidence="1">
    <location>
        <begin position="121"/>
        <end position="137"/>
    </location>
</feature>
<feature type="transmembrane region" description="Helical" evidence="1">
    <location>
        <begin position="20"/>
        <end position="45"/>
    </location>
</feature>
<dbReference type="KEGG" id="mmad:MMJJ_06970"/>
<dbReference type="Proteomes" id="UP000239462">
    <property type="component" value="Chromosome"/>
</dbReference>
<dbReference type="AlphaFoldDB" id="A0A2L1C9R4"/>
<organism evidence="2 3">
    <name type="scientific">Methanococcus maripaludis</name>
    <name type="common">Methanococcus deltae</name>
    <dbReference type="NCBI Taxonomy" id="39152"/>
    <lineage>
        <taxon>Archaea</taxon>
        <taxon>Methanobacteriati</taxon>
        <taxon>Methanobacteriota</taxon>
        <taxon>Methanomada group</taxon>
        <taxon>Methanococci</taxon>
        <taxon>Methanococcales</taxon>
        <taxon>Methanococcaceae</taxon>
        <taxon>Methanococcus</taxon>
    </lineage>
</organism>
<dbReference type="GeneID" id="36101787"/>
<gene>
    <name evidence="2" type="ORF">MMJJ_06970</name>
</gene>
<reference evidence="3" key="1">
    <citation type="journal article" date="2018" name="Genome Announc.">
        <title>Complete Genome Sequence of the Methanococcus maripaludis Type Strain JJ (DSM 2067), a Model for Selenoprotein Synthesis in Archaea.</title>
        <authorList>
            <person name="Poehlein A."/>
            <person name="Heym D."/>
            <person name="Quitzke V."/>
            <person name="Fersch J."/>
            <person name="Daniel R."/>
            <person name="Rother M."/>
        </authorList>
    </citation>
    <scope>NUCLEOTIDE SEQUENCE [LARGE SCALE GENOMIC DNA]</scope>
    <source>
        <strain evidence="3">DSM 2067</strain>
    </source>
</reference>
<keyword evidence="1" id="KW-0472">Membrane</keyword>
<evidence type="ECO:0000313" key="3">
    <source>
        <dbReference type="Proteomes" id="UP000239462"/>
    </source>
</evidence>
<dbReference type="EMBL" id="CP026606">
    <property type="protein sequence ID" value="AVB76111.1"/>
    <property type="molecule type" value="Genomic_DNA"/>
</dbReference>
<keyword evidence="1" id="KW-1133">Transmembrane helix</keyword>
<keyword evidence="1" id="KW-0812">Transmembrane</keyword>
<dbReference type="RefSeq" id="WP_104837702.1">
    <property type="nucleotide sequence ID" value="NZ_CP026606.1"/>
</dbReference>
<sequence length="225" mass="25796">MGTEGKNQKNRWDKLIGWSIGWTINTGLFMFSYLPLFLIFSAIYFTETCSCIEMPFINCTSTIPQTVGMGNVSIPLTIGIVFIIVFFTPTLIFWALFWYCTRTTSAKEYVVVDFENRTKDALDYFVPYMIAFMGFDLCKFTNILAFILFLGIMRSVAISTDLVFINPVLTSFGYKMYRASIKKGANMSPNPKTYSDALIITKKDLKIDDKLQLKHMYGNNIFKEV</sequence>
<feature type="transmembrane region" description="Helical" evidence="1">
    <location>
        <begin position="143"/>
        <end position="169"/>
    </location>
</feature>
<evidence type="ECO:0000256" key="1">
    <source>
        <dbReference type="SAM" id="Phobius"/>
    </source>
</evidence>
<name>A0A2L1C9R4_METMI</name>
<accession>A0A2L1C9R4</accession>